<dbReference type="HOGENOM" id="CLU_2096745_0_0_1"/>
<dbReference type="Proteomes" id="UP000027238">
    <property type="component" value="Unassembled WGS sequence"/>
</dbReference>
<evidence type="ECO:0000313" key="1">
    <source>
        <dbReference type="EMBL" id="KDN62822.1"/>
    </source>
</evidence>
<protein>
    <submittedName>
        <fullName evidence="1">Uncharacterized protein</fullName>
    </submittedName>
</protein>
<evidence type="ECO:0000313" key="2">
    <source>
        <dbReference type="Proteomes" id="UP000027238"/>
    </source>
</evidence>
<reference evidence="2" key="1">
    <citation type="journal article" date="2014" name="Genome Announc.">
        <title>Draft genome sequence of Colletotrichum sublineola, a destructive pathogen of cultivated sorghum.</title>
        <authorList>
            <person name="Baroncelli R."/>
            <person name="Sanz-Martin J.M."/>
            <person name="Rech G.E."/>
            <person name="Sukno S.A."/>
            <person name="Thon M.R."/>
        </authorList>
    </citation>
    <scope>NUCLEOTIDE SEQUENCE [LARGE SCALE GENOMIC DNA]</scope>
    <source>
        <strain evidence="2">TX430BB</strain>
    </source>
</reference>
<organism evidence="1 2">
    <name type="scientific">Colletotrichum sublineola</name>
    <name type="common">Sorghum anthracnose fungus</name>
    <dbReference type="NCBI Taxonomy" id="1173701"/>
    <lineage>
        <taxon>Eukaryota</taxon>
        <taxon>Fungi</taxon>
        <taxon>Dikarya</taxon>
        <taxon>Ascomycota</taxon>
        <taxon>Pezizomycotina</taxon>
        <taxon>Sordariomycetes</taxon>
        <taxon>Hypocreomycetidae</taxon>
        <taxon>Glomerellales</taxon>
        <taxon>Glomerellaceae</taxon>
        <taxon>Colletotrichum</taxon>
        <taxon>Colletotrichum graminicola species complex</taxon>
    </lineage>
</organism>
<name>A0A066X1J9_COLSU</name>
<comment type="caution">
    <text evidence="1">The sequence shown here is derived from an EMBL/GenBank/DDBJ whole genome shotgun (WGS) entry which is preliminary data.</text>
</comment>
<accession>A0A066X1J9</accession>
<gene>
    <name evidence="1" type="ORF">CSUB01_11277</name>
</gene>
<keyword evidence="2" id="KW-1185">Reference proteome</keyword>
<sequence length="116" mass="13267">MPLHSDNCSPVPCSTSLPVDCHPRHHFTALCFPTRILRLISEHDDTRYEATQNLTLLQTIKLCFHGDFLADPDNPVSLHLSGHPRRVIQYRSPIRLPLPAIFHPQDRRHPPVDTLP</sequence>
<proteinExistence type="predicted"/>
<dbReference type="AlphaFoldDB" id="A0A066X1J9"/>
<dbReference type="EMBL" id="JMSE01001297">
    <property type="protein sequence ID" value="KDN62822.1"/>
    <property type="molecule type" value="Genomic_DNA"/>
</dbReference>